<keyword evidence="5" id="KW-0067">ATP-binding</keyword>
<dbReference type="EMBL" id="OU466863">
    <property type="protein sequence ID" value="CAH2077310.1"/>
    <property type="molecule type" value="Genomic_DNA"/>
</dbReference>
<feature type="domain" description="Chromo" evidence="9">
    <location>
        <begin position="174"/>
        <end position="221"/>
    </location>
</feature>
<feature type="compositionally biased region" description="Low complexity" evidence="8">
    <location>
        <begin position="1066"/>
        <end position="1081"/>
    </location>
</feature>
<dbReference type="GO" id="GO:0016887">
    <property type="term" value="F:ATP hydrolysis activity"/>
    <property type="evidence" value="ECO:0007669"/>
    <property type="project" value="TreeGrafter"/>
</dbReference>
<evidence type="ECO:0000256" key="4">
    <source>
        <dbReference type="ARBA" id="ARBA00022801"/>
    </source>
</evidence>
<evidence type="ECO:0000256" key="7">
    <source>
        <dbReference type="ARBA" id="ARBA00023242"/>
    </source>
</evidence>
<dbReference type="Gene3D" id="3.40.50.300">
    <property type="entry name" value="P-loop containing nucleotide triphosphate hydrolases"/>
    <property type="match status" value="1"/>
</dbReference>
<keyword evidence="6" id="KW-0238">DNA-binding</keyword>
<evidence type="ECO:0000256" key="8">
    <source>
        <dbReference type="SAM" id="MobiDB-lite"/>
    </source>
</evidence>
<dbReference type="GO" id="GO:0005634">
    <property type="term" value="C:nucleus"/>
    <property type="evidence" value="ECO:0007669"/>
    <property type="project" value="UniProtKB-SubCell"/>
</dbReference>
<dbReference type="PROSITE" id="PS51192">
    <property type="entry name" value="HELICASE_ATP_BIND_1"/>
    <property type="match status" value="1"/>
</dbReference>
<dbReference type="Pfam" id="PF06461">
    <property type="entry name" value="CHDII_SANT-like"/>
    <property type="match status" value="1"/>
</dbReference>
<evidence type="ECO:0000259" key="10">
    <source>
        <dbReference type="PROSITE" id="PS51192"/>
    </source>
</evidence>
<dbReference type="Gene3D" id="3.40.50.10810">
    <property type="entry name" value="Tandem AAA-ATPase domain"/>
    <property type="match status" value="1"/>
</dbReference>
<protein>
    <submittedName>
        <fullName evidence="12">Uncharacterized protein</fullName>
    </submittedName>
</protein>
<dbReference type="InterPro" id="IPR009462">
    <property type="entry name" value="CHD_II_SANT-like"/>
</dbReference>
<dbReference type="PROSITE" id="PS50013">
    <property type="entry name" value="CHROMO_2"/>
    <property type="match status" value="2"/>
</dbReference>
<keyword evidence="7" id="KW-0539">Nucleus</keyword>
<feature type="compositionally biased region" description="Basic and acidic residues" evidence="8">
    <location>
        <begin position="872"/>
        <end position="881"/>
    </location>
</feature>
<gene>
    <name evidence="12" type="ORF">TAV2_LOCUS22989</name>
</gene>
<reference evidence="12 13" key="1">
    <citation type="submission" date="2022-03" db="EMBL/GenBank/DDBJ databases">
        <authorList>
            <person name="Nunn A."/>
            <person name="Chopra R."/>
            <person name="Nunn A."/>
            <person name="Contreras Garrido A."/>
        </authorList>
    </citation>
    <scope>NUCLEOTIDE SEQUENCE [LARGE SCALE GENOMIC DNA]</scope>
</reference>
<dbReference type="CDD" id="cd18660">
    <property type="entry name" value="CD1_tandem"/>
    <property type="match status" value="1"/>
</dbReference>
<dbReference type="SUPFAM" id="SSF54160">
    <property type="entry name" value="Chromo domain-like"/>
    <property type="match status" value="2"/>
</dbReference>
<feature type="domain" description="Chromo" evidence="9">
    <location>
        <begin position="82"/>
        <end position="164"/>
    </location>
</feature>
<dbReference type="Proteomes" id="UP000836841">
    <property type="component" value="Chromosome 7"/>
</dbReference>
<dbReference type="InterPro" id="IPR001650">
    <property type="entry name" value="Helicase_C-like"/>
</dbReference>
<dbReference type="InterPro" id="IPR000953">
    <property type="entry name" value="Chromo/chromo_shadow_dom"/>
</dbReference>
<dbReference type="SUPFAM" id="SSF52540">
    <property type="entry name" value="P-loop containing nucleoside triphosphate hydrolases"/>
    <property type="match status" value="2"/>
</dbReference>
<dbReference type="Pfam" id="PF00176">
    <property type="entry name" value="SNF2-rel_dom"/>
    <property type="match status" value="1"/>
</dbReference>
<proteinExistence type="predicted"/>
<name>A0AAU9T1N1_THLAR</name>
<evidence type="ECO:0000256" key="5">
    <source>
        <dbReference type="ARBA" id="ARBA00022840"/>
    </source>
</evidence>
<feature type="domain" description="Helicase ATP-binding" evidence="10">
    <location>
        <begin position="269"/>
        <end position="450"/>
    </location>
</feature>
<dbReference type="SMART" id="SM00490">
    <property type="entry name" value="HELICc"/>
    <property type="match status" value="1"/>
</dbReference>
<dbReference type="InterPro" id="IPR056302">
    <property type="entry name" value="CHD1-2/Hrp3_HTH"/>
</dbReference>
<dbReference type="GO" id="GO:0003677">
    <property type="term" value="F:DNA binding"/>
    <property type="evidence" value="ECO:0007669"/>
    <property type="project" value="UniProtKB-KW"/>
</dbReference>
<dbReference type="PANTHER" id="PTHR45623:SF17">
    <property type="entry name" value="CHROMODOMAIN-HELICASE-DNA-BINDING PROTEIN 3-RELATED"/>
    <property type="match status" value="1"/>
</dbReference>
<dbReference type="InterPro" id="IPR023780">
    <property type="entry name" value="Chromo_domain"/>
</dbReference>
<evidence type="ECO:0000313" key="12">
    <source>
        <dbReference type="EMBL" id="CAH2077310.1"/>
    </source>
</evidence>
<sequence length="1623" mass="184471">MSKLVDRLRARPDRGPAYMEIDSDDDDDFVPNHGRITDRLRVRPDHGPSYMESDSDDVVPMQYRTTEQAKGKGERESESSLTKLDKILDCKMRLTESKEPNPDNVAPKEVSTKQYLVKWKGQSYLHCSWVLEQDLQKAYKSSHHLKTRVNKFHEKMDSIINNGEDFIAIRPEWTTVDRILASRGEEDWKEYLVKYQKLGYDECYWEYESDISKFEKDIQRFKDINSRHRRGKYGDPESNRQGFQQFDQTPEFLTGSLHQYQLEGLNFLRFSWERRTHVILADETGLGKTIQSIAFLASLFQENLAPYLVVAPLSTLQNWESEFATWAPHMNVVVYSGNSQARSVIREHEFYLPKGHKRTSGVGGEMNEDRIKFDVILTSYEMINMDTAFLIPIKWECMIVDEGHRLKNKESKLFSSLQQYRSEHRVLLTGTPLQNNLDELFMLMHFLDAGKFGNLEEFQEQLQHINQKEQISRLQGMLAPHLLRRVKKDVMKDMPPKKELILRIDLSTQQKEIYKAILIRSYKILSKKGAQVKDVLMELKKVCQHPYMVKGQHPAFGDANGAFKYLLESSGKLQLLDKMLVKLKEQGHRVLIYTQFQHMLDLLGYYCGSKNWFYERIDGKVSGAERQLRIDRFNAKNSKRFCFLLLTRAGGLGINLATADTVFIYDSDWNPHADLQAIARAHRLGQKNKVMIYRLVNRGTVEERMVQMSKKKMLLDHVVVGKPKAPNLSQEELDDIIRYGSKDIFTEENEEAGKLGKIHYDDDAIEKLLDRDHVNAEEVSVDDEKEDGFFEVANFEYIDENETAPLEEAQAIENKSSASSSRRSANYWEDLLKDKYEKLQAEELSALGKRKRSGKKIIEEDDLAYLEESSDDETKASDDAKASAQENQMVKRPYNKRTRDNSEPIPLIEGEGQYLQVLGFNSRERELFRRTLMSYAILFLKHIHEDDPEDNAQTFSDGVPKEGLNSVNVYAKLALHIQIKEKLKFVENPLFPDRIIERFPLLRKDLKFWNEEHDKILLAAVSKHGFGNWVSIVKDKEFGMEEFICKELNTPYIIPTTASEQAGLPESSSNQNNASAAGGQENQIDLERELMLKRFVKGRFKILESVIRYEIAEEMDEQNGSYPTCTEQVESETMVMDTVEMSAVEADKNFTDGLPSPTGAEQVESKTTVMDTVEMNVVEADKVFTDGLPSPTRAEQVESETKVMDTVEARVVEADKFFTDGLPSPIHAEQVESETKVVDTVEASVVEADKLFTDGLPSPIGAEEVESETKVMDTVEASVVEADKKITDGLPSMTSAEQVESETTVVDTVEMSVVETDKVFTDGLPSPTCAEQVESKTKVMDTVEARVVEADKFFTDGLPSPIHAEQVESETKLVDTVEASVVEADKFFTDGLSSPTCAEQVENEAKVIDTVEASVVEADKNYTDRLPSPTRAEQVESETKVMDTVEASVVEADKNFINGLPSLTRAEQVGSETKVIDTVEAGVVEADTKISDGLPSPTCAEQVESEAKVVDTVEASVLEPDDDFFDGLPDPLTVEELKAGNWKQRAKLAQLYNELCGNHVGSSRETFEISMNGQPLSPELDTFRIDYDAEMKELEEKAVENVDVKMDEAETDVIVHQEQEPKI</sequence>
<evidence type="ECO:0000256" key="1">
    <source>
        <dbReference type="ARBA" id="ARBA00004123"/>
    </source>
</evidence>
<dbReference type="InterPro" id="IPR001005">
    <property type="entry name" value="SANT/Myb"/>
</dbReference>
<dbReference type="InterPro" id="IPR038718">
    <property type="entry name" value="SNF2-like_sf"/>
</dbReference>
<dbReference type="Pfam" id="PF23588">
    <property type="entry name" value="HTH_CHD1_Hrp3"/>
    <property type="match status" value="1"/>
</dbReference>
<dbReference type="InterPro" id="IPR014001">
    <property type="entry name" value="Helicase_ATP-bd"/>
</dbReference>
<dbReference type="Pfam" id="PF00385">
    <property type="entry name" value="Chromo"/>
    <property type="match status" value="2"/>
</dbReference>
<keyword evidence="3" id="KW-0547">Nucleotide-binding</keyword>
<keyword evidence="13" id="KW-1185">Reference proteome</keyword>
<evidence type="ECO:0000259" key="11">
    <source>
        <dbReference type="PROSITE" id="PS51194"/>
    </source>
</evidence>
<dbReference type="InterPro" id="IPR049730">
    <property type="entry name" value="SNF2/RAD54-like_C"/>
</dbReference>
<organism evidence="12 13">
    <name type="scientific">Thlaspi arvense</name>
    <name type="common">Field penny-cress</name>
    <dbReference type="NCBI Taxonomy" id="13288"/>
    <lineage>
        <taxon>Eukaryota</taxon>
        <taxon>Viridiplantae</taxon>
        <taxon>Streptophyta</taxon>
        <taxon>Embryophyta</taxon>
        <taxon>Tracheophyta</taxon>
        <taxon>Spermatophyta</taxon>
        <taxon>Magnoliopsida</taxon>
        <taxon>eudicotyledons</taxon>
        <taxon>Gunneridae</taxon>
        <taxon>Pentapetalae</taxon>
        <taxon>rosids</taxon>
        <taxon>malvids</taxon>
        <taxon>Brassicales</taxon>
        <taxon>Brassicaceae</taxon>
        <taxon>Thlaspideae</taxon>
        <taxon>Thlaspi</taxon>
    </lineage>
</organism>
<dbReference type="InterPro" id="IPR016197">
    <property type="entry name" value="Chromo-like_dom_sf"/>
</dbReference>
<dbReference type="Gene3D" id="2.40.50.40">
    <property type="match status" value="2"/>
</dbReference>
<keyword evidence="4" id="KW-0378">Hydrolase</keyword>
<dbReference type="SMART" id="SM01146">
    <property type="entry name" value="DUF1086"/>
    <property type="match status" value="1"/>
</dbReference>
<dbReference type="SMART" id="SM01147">
    <property type="entry name" value="DUF1087"/>
    <property type="match status" value="1"/>
</dbReference>
<feature type="domain" description="Helicase C-terminal" evidence="11">
    <location>
        <begin position="575"/>
        <end position="734"/>
    </location>
</feature>
<dbReference type="PROSITE" id="PS51194">
    <property type="entry name" value="HELICASE_CTER"/>
    <property type="match status" value="1"/>
</dbReference>
<evidence type="ECO:0000256" key="6">
    <source>
        <dbReference type="ARBA" id="ARBA00023125"/>
    </source>
</evidence>
<feature type="region of interest" description="Disordered" evidence="8">
    <location>
        <begin position="867"/>
        <end position="906"/>
    </location>
</feature>
<dbReference type="SMART" id="SM00487">
    <property type="entry name" value="DEXDc"/>
    <property type="match status" value="1"/>
</dbReference>
<dbReference type="InterPro" id="IPR009463">
    <property type="entry name" value="DUF1087"/>
</dbReference>
<evidence type="ECO:0000313" key="13">
    <source>
        <dbReference type="Proteomes" id="UP000836841"/>
    </source>
</evidence>
<dbReference type="SMART" id="SM00298">
    <property type="entry name" value="CHROMO"/>
    <property type="match status" value="2"/>
</dbReference>
<dbReference type="GO" id="GO:0140658">
    <property type="term" value="F:ATP-dependent chromatin remodeler activity"/>
    <property type="evidence" value="ECO:0007669"/>
    <property type="project" value="TreeGrafter"/>
</dbReference>
<accession>A0AAU9T1N1</accession>
<evidence type="ECO:0000256" key="2">
    <source>
        <dbReference type="ARBA" id="ARBA00022737"/>
    </source>
</evidence>
<dbReference type="CDD" id="cd00167">
    <property type="entry name" value="SANT"/>
    <property type="match status" value="1"/>
</dbReference>
<dbReference type="GO" id="GO:0000785">
    <property type="term" value="C:chromatin"/>
    <property type="evidence" value="ECO:0007669"/>
    <property type="project" value="TreeGrafter"/>
</dbReference>
<dbReference type="GO" id="GO:0005524">
    <property type="term" value="F:ATP binding"/>
    <property type="evidence" value="ECO:0007669"/>
    <property type="project" value="UniProtKB-KW"/>
</dbReference>
<dbReference type="InterPro" id="IPR027417">
    <property type="entry name" value="P-loop_NTPase"/>
</dbReference>
<evidence type="ECO:0000256" key="3">
    <source>
        <dbReference type="ARBA" id="ARBA00022741"/>
    </source>
</evidence>
<dbReference type="GO" id="GO:0003682">
    <property type="term" value="F:chromatin binding"/>
    <property type="evidence" value="ECO:0007669"/>
    <property type="project" value="TreeGrafter"/>
</dbReference>
<keyword evidence="2" id="KW-0677">Repeat</keyword>
<dbReference type="GO" id="GO:0042393">
    <property type="term" value="F:histone binding"/>
    <property type="evidence" value="ECO:0007669"/>
    <property type="project" value="TreeGrafter"/>
</dbReference>
<dbReference type="Pfam" id="PF00271">
    <property type="entry name" value="Helicase_C"/>
    <property type="match status" value="1"/>
</dbReference>
<comment type="subcellular location">
    <subcellularLocation>
        <location evidence="1">Nucleus</location>
    </subcellularLocation>
</comment>
<evidence type="ECO:0000259" key="9">
    <source>
        <dbReference type="PROSITE" id="PS50013"/>
    </source>
</evidence>
<dbReference type="CDD" id="cd18793">
    <property type="entry name" value="SF2_C_SNF"/>
    <property type="match status" value="1"/>
</dbReference>
<dbReference type="Pfam" id="PF06465">
    <property type="entry name" value="DUF1087"/>
    <property type="match status" value="1"/>
</dbReference>
<dbReference type="InterPro" id="IPR000330">
    <property type="entry name" value="SNF2_N"/>
</dbReference>
<feature type="region of interest" description="Disordered" evidence="8">
    <location>
        <begin position="1061"/>
        <end position="1081"/>
    </location>
</feature>
<dbReference type="CDD" id="cd18659">
    <property type="entry name" value="CD2_tandem"/>
    <property type="match status" value="1"/>
</dbReference>
<dbReference type="Gene3D" id="1.10.10.60">
    <property type="entry name" value="Homeodomain-like"/>
    <property type="match status" value="1"/>
</dbReference>
<dbReference type="PANTHER" id="PTHR45623">
    <property type="entry name" value="CHROMODOMAIN-HELICASE-DNA-BINDING PROTEIN 3-RELATED-RELATED"/>
    <property type="match status" value="1"/>
</dbReference>